<gene>
    <name evidence="3" type="ORF">H8S22_02615</name>
</gene>
<sequence length="350" mass="39367">MMKIGIQIEQRMIYQCSVTDGKIVEEEPKKFSGDWTDYVREESEKHADTSNLFMGIILEDPEEDLAAKAAELRKELGFSEEQLKLLTKEAAFLGLAGERKEQLDQGAVGLFDYSGQRLFYYLVKKQNGQLLVEREDYSAFMRNTRLPHQKDMAFENAAVQAISQEVTSLVYLYGRGFDGGWLKSAAAKLCAGRRVFMGDHVYATGAVCLLGRKNAADLDSAVILTDTVMMYQIGAMVWNHGKEEFLPVIKGGKPWFESRGNMTVLVETAASIPVEIKPLFPGKGDRMRFPISLKGLKKRPGRATKLKIEAECTGETKCRIKITDLGFGKLYPSTHQVFQQVISWERRGQP</sequence>
<dbReference type="InterPro" id="IPR043770">
    <property type="entry name" value="DUF5716_C"/>
</dbReference>
<protein>
    <recommendedName>
        <fullName evidence="2">DUF5716 domain-containing protein</fullName>
    </recommendedName>
</protein>
<organism evidence="3 4">
    <name type="scientific">Anaerostipes hominis</name>
    <name type="common">ex Liu et al. 2021</name>
    <dbReference type="NCBI Taxonomy" id="2763018"/>
    <lineage>
        <taxon>Bacteria</taxon>
        <taxon>Bacillati</taxon>
        <taxon>Bacillota</taxon>
        <taxon>Clostridia</taxon>
        <taxon>Lachnospirales</taxon>
        <taxon>Lachnospiraceae</taxon>
        <taxon>Anaerostipes</taxon>
    </lineage>
</organism>
<evidence type="ECO:0000313" key="3">
    <source>
        <dbReference type="EMBL" id="MBC5676543.1"/>
    </source>
</evidence>
<comment type="caution">
    <text evidence="3">The sequence shown here is derived from an EMBL/GenBank/DDBJ whole genome shotgun (WGS) entry which is preliminary data.</text>
</comment>
<dbReference type="RefSeq" id="WP_034548891.1">
    <property type="nucleotide sequence ID" value="NZ_JACOOS010000002.1"/>
</dbReference>
<name>A0ABR7FMV0_9FIRM</name>
<reference evidence="3 4" key="1">
    <citation type="submission" date="2020-08" db="EMBL/GenBank/DDBJ databases">
        <title>Genome public.</title>
        <authorList>
            <person name="Liu C."/>
            <person name="Sun Q."/>
        </authorList>
    </citation>
    <scope>NUCLEOTIDE SEQUENCE [LARGE SCALE GENOMIC DNA]</scope>
    <source>
        <strain evidence="3 4">NSJ-7</strain>
    </source>
</reference>
<evidence type="ECO:0000313" key="4">
    <source>
        <dbReference type="Proteomes" id="UP000635828"/>
    </source>
</evidence>
<dbReference type="EMBL" id="JACOOS010000002">
    <property type="protein sequence ID" value="MBC5676543.1"/>
    <property type="molecule type" value="Genomic_DNA"/>
</dbReference>
<evidence type="ECO:0000256" key="1">
    <source>
        <dbReference type="SAM" id="Coils"/>
    </source>
</evidence>
<keyword evidence="1" id="KW-0175">Coiled coil</keyword>
<dbReference type="Pfam" id="PF18980">
    <property type="entry name" value="DUF5716_C"/>
    <property type="match status" value="1"/>
</dbReference>
<dbReference type="Proteomes" id="UP000635828">
    <property type="component" value="Unassembled WGS sequence"/>
</dbReference>
<evidence type="ECO:0000259" key="2">
    <source>
        <dbReference type="Pfam" id="PF18980"/>
    </source>
</evidence>
<accession>A0ABR7FMV0</accession>
<keyword evidence="4" id="KW-1185">Reference proteome</keyword>
<proteinExistence type="predicted"/>
<feature type="domain" description="DUF5716" evidence="2">
    <location>
        <begin position="56"/>
        <end position="344"/>
    </location>
</feature>
<feature type="coiled-coil region" evidence="1">
    <location>
        <begin position="62"/>
        <end position="89"/>
    </location>
</feature>